<dbReference type="CDD" id="cd09645">
    <property type="entry name" value="Cas5_I-E"/>
    <property type="match status" value="1"/>
</dbReference>
<gene>
    <name evidence="2" type="ordered locus">Dd703_3587</name>
</gene>
<dbReference type="NCBIfam" id="TIGR02593">
    <property type="entry name" value="CRISPR_cas5"/>
    <property type="match status" value="1"/>
</dbReference>
<dbReference type="STRING" id="579405.Dd703_3587"/>
<dbReference type="GO" id="GO:0003723">
    <property type="term" value="F:RNA binding"/>
    <property type="evidence" value="ECO:0007669"/>
    <property type="project" value="InterPro"/>
</dbReference>
<dbReference type="Gene3D" id="3.30.70.2660">
    <property type="match status" value="1"/>
</dbReference>
<dbReference type="KEGG" id="dda:Dd703_3587"/>
<dbReference type="InterPro" id="IPR021124">
    <property type="entry name" value="CRISPR-assoc_prot_Cas5"/>
</dbReference>
<organism evidence="2 3">
    <name type="scientific">Musicola paradisiaca (strain Ech703)</name>
    <name type="common">Dickeya paradisiaca</name>
    <name type="synonym">Dickeya dadantii</name>
    <dbReference type="NCBI Taxonomy" id="579405"/>
    <lineage>
        <taxon>Bacteria</taxon>
        <taxon>Pseudomonadati</taxon>
        <taxon>Pseudomonadota</taxon>
        <taxon>Gammaproteobacteria</taxon>
        <taxon>Enterobacterales</taxon>
        <taxon>Pectobacteriaceae</taxon>
        <taxon>Musicola</taxon>
    </lineage>
</organism>
<dbReference type="GO" id="GO:0043571">
    <property type="term" value="P:maintenance of CRISPR repeat elements"/>
    <property type="evidence" value="ECO:0007669"/>
    <property type="project" value="InterPro"/>
</dbReference>
<keyword evidence="3" id="KW-1185">Reference proteome</keyword>
<dbReference type="RefSeq" id="WP_015855242.1">
    <property type="nucleotide sequence ID" value="NC_012880.1"/>
</dbReference>
<reference evidence="2" key="1">
    <citation type="submission" date="2009-06" db="EMBL/GenBank/DDBJ databases">
        <title>Complete sequence of Dickeya dadantii Ech703.</title>
        <authorList>
            <consortium name="US DOE Joint Genome Institute"/>
            <person name="Lucas S."/>
            <person name="Copeland A."/>
            <person name="Lapidus A."/>
            <person name="Glavina del Rio T."/>
            <person name="Dalin E."/>
            <person name="Tice H."/>
            <person name="Bruce D."/>
            <person name="Goodwin L."/>
            <person name="Pitluck S."/>
            <person name="Chertkov O."/>
            <person name="Brettin T."/>
            <person name="Detter J.C."/>
            <person name="Han C."/>
            <person name="Larimer F."/>
            <person name="Land M."/>
            <person name="Hauser L."/>
            <person name="Kyrpides N."/>
            <person name="Mikhailova N."/>
            <person name="Balakrishnan V."/>
            <person name="Glasner J."/>
            <person name="Perna N.T."/>
        </authorList>
    </citation>
    <scope>NUCLEOTIDE SEQUENCE [LARGE SCALE GENOMIC DNA]</scope>
    <source>
        <strain evidence="2">Ech703</strain>
    </source>
</reference>
<evidence type="ECO:0000313" key="2">
    <source>
        <dbReference type="EMBL" id="ACS87345.1"/>
    </source>
</evidence>
<keyword evidence="1" id="KW-0051">Antiviral defense</keyword>
<sequence>MTEYLVFQLYAPLASWGEPAVGEVRHTSPVPSRSALLGLLAAALGIRRDEEERLAQFNAHYRFALRALSRREGWLRDYHTVQMPREERKRVRYTRRDELCSDPGQGLETLLTAREYRCDAYYHVAVSATDGAPVTLSRLADALRTPVFPLYLGRKSCPPALPLAPHLLHGSLAEVWQQVNATPLLNEPALAFINQPDGSCYWEAGEEVEVEGAVLEVVRGDQPASRRRWQFTTRIQRHGVLKGGR</sequence>
<accession>C6C418</accession>
<proteinExistence type="predicted"/>
<dbReference type="EMBL" id="CP001654">
    <property type="protein sequence ID" value="ACS87345.1"/>
    <property type="molecule type" value="Genomic_DNA"/>
</dbReference>
<dbReference type="AlphaFoldDB" id="C6C418"/>
<dbReference type="Proteomes" id="UP000002734">
    <property type="component" value="Chromosome"/>
</dbReference>
<dbReference type="InterPro" id="IPR013422">
    <property type="entry name" value="CRISPR-assoc_prot_Cas5_N"/>
</dbReference>
<dbReference type="HOGENOM" id="CLU_084726_0_0_6"/>
<dbReference type="eggNOG" id="ENOG502Z8QG">
    <property type="taxonomic scope" value="Bacteria"/>
</dbReference>
<protein>
    <submittedName>
        <fullName evidence="2">CRISPR-associated protein Cas5 family</fullName>
    </submittedName>
</protein>
<dbReference type="NCBIfam" id="TIGR01868">
    <property type="entry name" value="casD_Cas5e"/>
    <property type="match status" value="1"/>
</dbReference>
<evidence type="ECO:0000256" key="1">
    <source>
        <dbReference type="ARBA" id="ARBA00023118"/>
    </source>
</evidence>
<dbReference type="Pfam" id="PF09704">
    <property type="entry name" value="Cas_Cas5d"/>
    <property type="match status" value="1"/>
</dbReference>
<name>C6C418_MUSP7</name>
<evidence type="ECO:0000313" key="3">
    <source>
        <dbReference type="Proteomes" id="UP000002734"/>
    </source>
</evidence>
<dbReference type="GO" id="GO:0051607">
    <property type="term" value="P:defense response to virus"/>
    <property type="evidence" value="ECO:0007669"/>
    <property type="project" value="UniProtKB-KW"/>
</dbReference>
<dbReference type="InterPro" id="IPR010147">
    <property type="entry name" value="CRISPR-assoc_prot_CasD"/>
</dbReference>